<dbReference type="Proteomes" id="UP000306324">
    <property type="component" value="Unassembled WGS sequence"/>
</dbReference>
<comment type="caution">
    <text evidence="1">The sequence shown here is derived from an EMBL/GenBank/DDBJ whole genome shotgun (WGS) entry which is preliminary data.</text>
</comment>
<accession>A0A5S4EHC6</accession>
<gene>
    <name evidence="1" type="ORF">ACCUM_3694</name>
</gene>
<proteinExistence type="predicted"/>
<name>A0A5S4EHC6_9PROT</name>
<evidence type="ECO:0000313" key="2">
    <source>
        <dbReference type="Proteomes" id="UP000306324"/>
    </source>
</evidence>
<keyword evidence="2" id="KW-1185">Reference proteome</keyword>
<protein>
    <submittedName>
        <fullName evidence="1">Mobile element protein</fullName>
    </submittedName>
</protein>
<organism evidence="1 2">
    <name type="scientific">Candidatus Accumulibacter phosphatis</name>
    <dbReference type="NCBI Taxonomy" id="327160"/>
    <lineage>
        <taxon>Bacteria</taxon>
        <taxon>Pseudomonadati</taxon>
        <taxon>Pseudomonadota</taxon>
        <taxon>Betaproteobacteria</taxon>
        <taxon>Candidatus Accumulibacter</taxon>
    </lineage>
</organism>
<reference evidence="1 2" key="1">
    <citation type="submission" date="2019-04" db="EMBL/GenBank/DDBJ databases">
        <title>A novel phosphate-accumulating bacterium identified in bioreactor for phosphate removal from wastewater.</title>
        <authorList>
            <person name="Kotlyarov R.Y."/>
            <person name="Beletsky A.V."/>
            <person name="Kallistova A.Y."/>
            <person name="Dorofeev A.G."/>
            <person name="Nikolaev Y.Y."/>
            <person name="Pimenov N.V."/>
            <person name="Ravin N.V."/>
            <person name="Mardanov A.V."/>
        </authorList>
    </citation>
    <scope>NUCLEOTIDE SEQUENCE [LARGE SCALE GENOMIC DNA]</scope>
    <source>
        <strain evidence="1 2">Bin19</strain>
    </source>
</reference>
<sequence>MDTLGNPAGFHLTPGQSRDLDGADVLLPQTAANTIIADKGDDADQRVLEALAEAGKTAFISPNAPVLKHARTTATSTRPAT</sequence>
<dbReference type="AlphaFoldDB" id="A0A5S4EHC6"/>
<evidence type="ECO:0000313" key="1">
    <source>
        <dbReference type="EMBL" id="TMQ74649.1"/>
    </source>
</evidence>
<dbReference type="EMBL" id="SWAD01000171">
    <property type="protein sequence ID" value="TMQ74649.1"/>
    <property type="molecule type" value="Genomic_DNA"/>
</dbReference>